<dbReference type="AlphaFoldDB" id="A0A538TXS0"/>
<comment type="caution">
    <text evidence="3">The sequence shown here is derived from an EMBL/GenBank/DDBJ whole genome shotgun (WGS) entry which is preliminary data.</text>
</comment>
<evidence type="ECO:0000313" key="4">
    <source>
        <dbReference type="Proteomes" id="UP000316609"/>
    </source>
</evidence>
<dbReference type="PANTHER" id="PTHR30576:SF0">
    <property type="entry name" value="UNDECAPRENYL-PHOSPHATE N-ACETYLGALACTOSAMINYL 1-PHOSPHATE TRANSFERASE-RELATED"/>
    <property type="match status" value="1"/>
</dbReference>
<organism evidence="3 4">
    <name type="scientific">Eiseniibacteriota bacterium</name>
    <dbReference type="NCBI Taxonomy" id="2212470"/>
    <lineage>
        <taxon>Bacteria</taxon>
        <taxon>Candidatus Eiseniibacteriota</taxon>
    </lineage>
</organism>
<dbReference type="InterPro" id="IPR003362">
    <property type="entry name" value="Bact_transf"/>
</dbReference>
<feature type="domain" description="Bacterial sugar transferase" evidence="2">
    <location>
        <begin position="3"/>
        <end position="193"/>
    </location>
</feature>
<proteinExistence type="inferred from homology"/>
<evidence type="ECO:0000256" key="1">
    <source>
        <dbReference type="ARBA" id="ARBA00006464"/>
    </source>
</evidence>
<accession>A0A538TXS0</accession>
<dbReference type="Proteomes" id="UP000316609">
    <property type="component" value="Unassembled WGS sequence"/>
</dbReference>
<evidence type="ECO:0000313" key="3">
    <source>
        <dbReference type="EMBL" id="TMQ68447.1"/>
    </source>
</evidence>
<protein>
    <submittedName>
        <fullName evidence="3">Sugar transferase</fullName>
    </submittedName>
</protein>
<name>A0A538TXS0_UNCEI</name>
<keyword evidence="3" id="KW-0808">Transferase</keyword>
<comment type="similarity">
    <text evidence="1">Belongs to the bacterial sugar transferase family.</text>
</comment>
<evidence type="ECO:0000259" key="2">
    <source>
        <dbReference type="Pfam" id="PF02397"/>
    </source>
</evidence>
<dbReference type="PANTHER" id="PTHR30576">
    <property type="entry name" value="COLANIC BIOSYNTHESIS UDP-GLUCOSE LIPID CARRIER TRANSFERASE"/>
    <property type="match status" value="1"/>
</dbReference>
<sequence length="209" mass="23332">MSKRLFDIAVSVVALVLIAPLLAAVAIAIKLGSAGPVFFRQARIGLNGCSFQTYKFRTMIVGADRMGPSSTAADDPRITPIGRVLRRLNLDELPQFINVLKGDMSVVGPRPQVPWAVERYTLEERAILSVRPGITDWASLWVGDEGERLRGSLDPDRDYFEKIWPEKRRLQLEYVHSRSLAVDVVIVLKTIKSHILDRLVPRRPGGHVA</sequence>
<reference evidence="3 4" key="1">
    <citation type="journal article" date="2019" name="Nat. Microbiol.">
        <title>Mediterranean grassland soil C-N compound turnover is dependent on rainfall and depth, and is mediated by genomically divergent microorganisms.</title>
        <authorList>
            <person name="Diamond S."/>
            <person name="Andeer P.F."/>
            <person name="Li Z."/>
            <person name="Crits-Christoph A."/>
            <person name="Burstein D."/>
            <person name="Anantharaman K."/>
            <person name="Lane K.R."/>
            <person name="Thomas B.C."/>
            <person name="Pan C."/>
            <person name="Northen T.R."/>
            <person name="Banfield J.F."/>
        </authorList>
    </citation>
    <scope>NUCLEOTIDE SEQUENCE [LARGE SCALE GENOMIC DNA]</scope>
    <source>
        <strain evidence="3">WS_8</strain>
    </source>
</reference>
<dbReference type="EMBL" id="VBOY01000009">
    <property type="protein sequence ID" value="TMQ68447.1"/>
    <property type="molecule type" value="Genomic_DNA"/>
</dbReference>
<dbReference type="GO" id="GO:0016780">
    <property type="term" value="F:phosphotransferase activity, for other substituted phosphate groups"/>
    <property type="evidence" value="ECO:0007669"/>
    <property type="project" value="TreeGrafter"/>
</dbReference>
<gene>
    <name evidence="3" type="ORF">E6K78_01175</name>
</gene>
<dbReference type="Pfam" id="PF02397">
    <property type="entry name" value="Bac_transf"/>
    <property type="match status" value="1"/>
</dbReference>